<dbReference type="AlphaFoldDB" id="A0A8H4KZS6"/>
<dbReference type="EMBL" id="JAADYS010002464">
    <property type="protein sequence ID" value="KAF4458413.1"/>
    <property type="molecule type" value="Genomic_DNA"/>
</dbReference>
<keyword evidence="4" id="KW-1185">Reference proteome</keyword>
<feature type="compositionally biased region" description="Basic and acidic residues" evidence="1">
    <location>
        <begin position="239"/>
        <end position="258"/>
    </location>
</feature>
<gene>
    <name evidence="3" type="ORF">FALBO_14858</name>
</gene>
<feature type="domain" description="N-acetyltransferase" evidence="2">
    <location>
        <begin position="132"/>
        <end position="169"/>
    </location>
</feature>
<comment type="caution">
    <text evidence="3">The sequence shown here is derived from an EMBL/GenBank/DDBJ whole genome shotgun (WGS) entry which is preliminary data.</text>
</comment>
<feature type="region of interest" description="Disordered" evidence="1">
    <location>
        <begin position="213"/>
        <end position="259"/>
    </location>
</feature>
<dbReference type="Gene3D" id="3.40.630.30">
    <property type="match status" value="1"/>
</dbReference>
<dbReference type="SUPFAM" id="SSF55729">
    <property type="entry name" value="Acyl-CoA N-acyltransferases (Nat)"/>
    <property type="match status" value="1"/>
</dbReference>
<evidence type="ECO:0000313" key="3">
    <source>
        <dbReference type="EMBL" id="KAF4458413.1"/>
    </source>
</evidence>
<dbReference type="Proteomes" id="UP000554235">
    <property type="component" value="Unassembled WGS sequence"/>
</dbReference>
<dbReference type="InterPro" id="IPR000182">
    <property type="entry name" value="GNAT_dom"/>
</dbReference>
<dbReference type="OrthoDB" id="4738875at2759"/>
<evidence type="ECO:0000313" key="4">
    <source>
        <dbReference type="Proteomes" id="UP000554235"/>
    </source>
</evidence>
<dbReference type="InterPro" id="IPR016181">
    <property type="entry name" value="Acyl_CoA_acyltransferase"/>
</dbReference>
<name>A0A8H4KZS6_9HYPO</name>
<dbReference type="CDD" id="cd04301">
    <property type="entry name" value="NAT_SF"/>
    <property type="match status" value="1"/>
</dbReference>
<organism evidence="3 4">
    <name type="scientific">Fusarium albosuccineum</name>
    <dbReference type="NCBI Taxonomy" id="1237068"/>
    <lineage>
        <taxon>Eukaryota</taxon>
        <taxon>Fungi</taxon>
        <taxon>Dikarya</taxon>
        <taxon>Ascomycota</taxon>
        <taxon>Pezizomycotina</taxon>
        <taxon>Sordariomycetes</taxon>
        <taxon>Hypocreomycetidae</taxon>
        <taxon>Hypocreales</taxon>
        <taxon>Nectriaceae</taxon>
        <taxon>Fusarium</taxon>
        <taxon>Fusarium decemcellulare species complex</taxon>
    </lineage>
</organism>
<evidence type="ECO:0000256" key="1">
    <source>
        <dbReference type="SAM" id="MobiDB-lite"/>
    </source>
</evidence>
<dbReference type="Pfam" id="PF00583">
    <property type="entry name" value="Acetyltransf_1"/>
    <property type="match status" value="1"/>
</dbReference>
<reference evidence="3 4" key="1">
    <citation type="submission" date="2020-01" db="EMBL/GenBank/DDBJ databases">
        <title>Identification and distribution of gene clusters putatively required for synthesis of sphingolipid metabolism inhibitors in phylogenetically diverse species of the filamentous fungus Fusarium.</title>
        <authorList>
            <person name="Kim H.-S."/>
            <person name="Busman M."/>
            <person name="Brown D.W."/>
            <person name="Divon H."/>
            <person name="Uhlig S."/>
            <person name="Proctor R.H."/>
        </authorList>
    </citation>
    <scope>NUCLEOTIDE SEQUENCE [LARGE SCALE GENOMIC DNA]</scope>
    <source>
        <strain evidence="3 4">NRRL 20459</strain>
    </source>
</reference>
<dbReference type="InterPro" id="IPR052523">
    <property type="entry name" value="Trichothecene_AcTrans"/>
</dbReference>
<dbReference type="PANTHER" id="PTHR42791">
    <property type="entry name" value="GNAT FAMILY ACETYLTRANSFERASE"/>
    <property type="match status" value="1"/>
</dbReference>
<protein>
    <submittedName>
        <fullName evidence="3">Gnat family</fullName>
    </submittedName>
</protein>
<dbReference type="PANTHER" id="PTHR42791:SF2">
    <property type="entry name" value="N-ACETYLTRANSFERASE DOMAIN-CONTAINING PROTEIN"/>
    <property type="match status" value="1"/>
</dbReference>
<evidence type="ECO:0000259" key="2">
    <source>
        <dbReference type="Pfam" id="PF00583"/>
    </source>
</evidence>
<sequence length="286" mass="31563">MVVRLATEADLPALKDIVLSGLSTDAIWRYAFPHNTPEASEYLDSVLKQCIDPQNTNWTVSVVEAPKTHQVVSLAIWQTLQEHEAEENSVANQLHRVLDLPTSSSSDKVAKRIAALQAAITQTQQTYLSRYGELMFLHAVITHPHWKRQGYAKLLVKQSLQVARSKGLVAAALASPFSGYVFYSGTSFSNCGRTTVEAVEGELDKLELQIMVNSPPPRPEARRSSIMDFLGGGSSKASTPDRRDSHDQQAAPDQRRSSFLDVFGFGTRRSSADNREALDARRSSHA</sequence>
<accession>A0A8H4KZS6</accession>
<dbReference type="GO" id="GO:0016747">
    <property type="term" value="F:acyltransferase activity, transferring groups other than amino-acyl groups"/>
    <property type="evidence" value="ECO:0007669"/>
    <property type="project" value="InterPro"/>
</dbReference>
<proteinExistence type="predicted"/>